<sequence length="267" mass="30902">MTQKLKQTMAMNYGGIMYFPLNVNFFDDAPIELVEAKCGLAGITAVIKLLCKMYKEKGYYLLWDKEQCTLFAHKTGIEETNMEKIICILIDKGFFDRKYYEEQYVLTSATIQRVWLEATKRRKRDLNTLPYLLESCIQDEENSIPNKEYCMQPANISSQNADISEQSKVKQIKAETEEGSSDEHSLLPVPGYAYNKQTHNYDGLIFTLRQMKITKNEEVNAILRLSDYGRLKGYVWQVIHNTRWSEIVAKGKYLIAALVKEKKKTGN</sequence>
<organism evidence="2 4">
    <name type="scientific">Bacteroides clarus</name>
    <dbReference type="NCBI Taxonomy" id="626929"/>
    <lineage>
        <taxon>Bacteria</taxon>
        <taxon>Pseudomonadati</taxon>
        <taxon>Bacteroidota</taxon>
        <taxon>Bacteroidia</taxon>
        <taxon>Bacteroidales</taxon>
        <taxon>Bacteroidaceae</taxon>
        <taxon>Bacteroides</taxon>
    </lineage>
</organism>
<protein>
    <submittedName>
        <fullName evidence="3">DUF4373 domain-containing protein</fullName>
    </submittedName>
</protein>
<accession>A0A1Y3YVF2</accession>
<reference evidence="2" key="2">
    <citation type="journal article" date="2018" name="BMC Genomics">
        <title>Whole genome sequencing and function prediction of 133 gut anaerobes isolated from chicken caecum in pure cultures.</title>
        <authorList>
            <person name="Medvecky M."/>
            <person name="Cejkova D."/>
            <person name="Polansky O."/>
            <person name="Karasova D."/>
            <person name="Kubasova T."/>
            <person name="Cizek A."/>
            <person name="Rychlik I."/>
        </authorList>
    </citation>
    <scope>NUCLEOTIDE SEQUENCE</scope>
    <source>
        <strain evidence="2">An43</strain>
    </source>
</reference>
<dbReference type="Proteomes" id="UP000285159">
    <property type="component" value="Unassembled WGS sequence"/>
</dbReference>
<evidence type="ECO:0000259" key="1">
    <source>
        <dbReference type="Pfam" id="PF14297"/>
    </source>
</evidence>
<reference evidence="4" key="1">
    <citation type="submission" date="2017-04" db="EMBL/GenBank/DDBJ databases">
        <title>Function of individual gut microbiota members based on whole genome sequencing of pure cultures obtained from chicken caecum.</title>
        <authorList>
            <person name="Medvecky M."/>
            <person name="Cejkova D."/>
            <person name="Polansky O."/>
            <person name="Karasova D."/>
            <person name="Kubasova T."/>
            <person name="Cizek A."/>
            <person name="Rychlik I."/>
        </authorList>
    </citation>
    <scope>NUCLEOTIDE SEQUENCE [LARGE SCALE GENOMIC DNA]</scope>
    <source>
        <strain evidence="4">An43</strain>
    </source>
</reference>
<dbReference type="AlphaFoldDB" id="A0A1Y3YVF2"/>
<comment type="caution">
    <text evidence="2">The sequence shown here is derived from an EMBL/GenBank/DDBJ whole genome shotgun (WGS) entry which is preliminary data.</text>
</comment>
<dbReference type="Pfam" id="PF14297">
    <property type="entry name" value="Lin1244_N"/>
    <property type="match status" value="1"/>
</dbReference>
<dbReference type="Proteomes" id="UP000195386">
    <property type="component" value="Unassembled WGS sequence"/>
</dbReference>
<dbReference type="EMBL" id="NFII01000004">
    <property type="protein sequence ID" value="OUO01816.1"/>
    <property type="molecule type" value="Genomic_DNA"/>
</dbReference>
<feature type="domain" description="Lin1244/Lin1753-like N-terminal" evidence="1">
    <location>
        <begin position="18"/>
        <end position="111"/>
    </location>
</feature>
<proteinExistence type="predicted"/>
<evidence type="ECO:0000313" key="4">
    <source>
        <dbReference type="Proteomes" id="UP000195386"/>
    </source>
</evidence>
<reference evidence="3 5" key="3">
    <citation type="submission" date="2018-08" db="EMBL/GenBank/DDBJ databases">
        <title>A genome reference for cultivated species of the human gut microbiota.</title>
        <authorList>
            <person name="Zou Y."/>
            <person name="Xue W."/>
            <person name="Luo G."/>
        </authorList>
    </citation>
    <scope>NUCLEOTIDE SEQUENCE [LARGE SCALE GENOMIC DNA]</scope>
    <source>
        <strain evidence="3 5">AF19-1AC</strain>
    </source>
</reference>
<dbReference type="PANTHER" id="PTHR39196:SF1">
    <property type="entry name" value="PRIMOSOME, DNAD SUBUNIT"/>
    <property type="match status" value="1"/>
</dbReference>
<name>A0A1Y3YVF2_9BACE</name>
<evidence type="ECO:0000313" key="3">
    <source>
        <dbReference type="EMBL" id="RGT33780.1"/>
    </source>
</evidence>
<evidence type="ECO:0000313" key="5">
    <source>
        <dbReference type="Proteomes" id="UP000285159"/>
    </source>
</evidence>
<dbReference type="InterPro" id="IPR025400">
    <property type="entry name" value="Lin1244/Lin1753-like_N"/>
</dbReference>
<dbReference type="PANTHER" id="PTHR39196">
    <property type="entry name" value="PRIMOSOME, DNAD SUBUNIT"/>
    <property type="match status" value="1"/>
</dbReference>
<dbReference type="EMBL" id="QRWP01000005">
    <property type="protein sequence ID" value="RGT33780.1"/>
    <property type="molecule type" value="Genomic_DNA"/>
</dbReference>
<gene>
    <name evidence="2" type="ORF">B5F97_06235</name>
    <name evidence="3" type="ORF">DWX38_08365</name>
</gene>
<evidence type="ECO:0000313" key="2">
    <source>
        <dbReference type="EMBL" id="OUO01816.1"/>
    </source>
</evidence>